<accession>A0A328HEF1</accession>
<evidence type="ECO:0000313" key="4">
    <source>
        <dbReference type="Proteomes" id="UP000249166"/>
    </source>
</evidence>
<dbReference type="Pfam" id="PF01161">
    <property type="entry name" value="PBP"/>
    <property type="match status" value="1"/>
</dbReference>
<protein>
    <submittedName>
        <fullName evidence="3">YbhB/YbcL family Raf kinase inhibitor-like protein</fullName>
    </submittedName>
</protein>
<comment type="caution">
    <text evidence="3">The sequence shown here is derived from an EMBL/GenBank/DDBJ whole genome shotgun (WGS) entry which is preliminary data.</text>
</comment>
<dbReference type="AlphaFoldDB" id="A0A328HEF1"/>
<organism evidence="3 4">
    <name type="scientific">Arthrobacter globiformis</name>
    <dbReference type="NCBI Taxonomy" id="1665"/>
    <lineage>
        <taxon>Bacteria</taxon>
        <taxon>Bacillati</taxon>
        <taxon>Actinomycetota</taxon>
        <taxon>Actinomycetes</taxon>
        <taxon>Micrococcales</taxon>
        <taxon>Micrococcaceae</taxon>
        <taxon>Arthrobacter</taxon>
    </lineage>
</organism>
<dbReference type="InterPro" id="IPR008914">
    <property type="entry name" value="PEBP"/>
</dbReference>
<comment type="similarity">
    <text evidence="1">Belongs to the UPF0098 family.</text>
</comment>
<gene>
    <name evidence="3" type="ORF">DBZ45_12295</name>
</gene>
<evidence type="ECO:0000256" key="1">
    <source>
        <dbReference type="ARBA" id="ARBA00007120"/>
    </source>
</evidence>
<dbReference type="InterPro" id="IPR036610">
    <property type="entry name" value="PEBP-like_sf"/>
</dbReference>
<dbReference type="PANTHER" id="PTHR30289">
    <property type="entry name" value="UNCHARACTERIZED PROTEIN YBCL-RELATED"/>
    <property type="match status" value="1"/>
</dbReference>
<dbReference type="RefSeq" id="WP_111904187.1">
    <property type="nucleotide sequence ID" value="NZ_QLNP01000078.1"/>
</dbReference>
<dbReference type="PANTHER" id="PTHR30289:SF1">
    <property type="entry name" value="PEBP (PHOSPHATIDYLETHANOLAMINE-BINDING PROTEIN) FAMILY PROTEIN"/>
    <property type="match status" value="1"/>
</dbReference>
<dbReference type="InterPro" id="IPR005247">
    <property type="entry name" value="YbhB_YbcL/LppC-like"/>
</dbReference>
<dbReference type="SUPFAM" id="SSF49777">
    <property type="entry name" value="PEBP-like"/>
    <property type="match status" value="1"/>
</dbReference>
<name>A0A328HEF1_ARTGO</name>
<reference evidence="3 4" key="1">
    <citation type="submission" date="2018-04" db="EMBL/GenBank/DDBJ databases">
        <title>Bacteria isolated from cave deposits of Manipur.</title>
        <authorList>
            <person name="Sahoo D."/>
            <person name="Sarangthem I."/>
            <person name="Nandeibam J."/>
        </authorList>
    </citation>
    <scope>NUCLEOTIDE SEQUENCE [LARGE SCALE GENOMIC DNA]</scope>
    <source>
        <strain evidence="4">mrc11</strain>
    </source>
</reference>
<sequence length="176" mass="17920">MTAPGPFSNLPDVPAFGLTSRSFEDGGTLPPPQRSGRMHAGGADESPQLSWTGAPDGTRSYAVTAFDPDAPGAGGFWHWAVLNIPADVTSLAEGAGAEGAPQLPPGAVQLKNDGGFRGYLGAAPPPGHGRHRYIVTVYALDVDELPGAAGAKPAGLGSELARHLLGTATLTGVFQR</sequence>
<evidence type="ECO:0000256" key="2">
    <source>
        <dbReference type="SAM" id="MobiDB-lite"/>
    </source>
</evidence>
<dbReference type="CDD" id="cd00865">
    <property type="entry name" value="PEBP_bact_arch"/>
    <property type="match status" value="1"/>
</dbReference>
<evidence type="ECO:0000313" key="3">
    <source>
        <dbReference type="EMBL" id="RAM37028.1"/>
    </source>
</evidence>
<dbReference type="Gene3D" id="3.90.280.10">
    <property type="entry name" value="PEBP-like"/>
    <property type="match status" value="1"/>
</dbReference>
<dbReference type="NCBIfam" id="TIGR00481">
    <property type="entry name" value="YbhB/YbcL family Raf kinase inhibitor-like protein"/>
    <property type="match status" value="1"/>
</dbReference>
<dbReference type="EMBL" id="QLNP01000078">
    <property type="protein sequence ID" value="RAM37028.1"/>
    <property type="molecule type" value="Genomic_DNA"/>
</dbReference>
<proteinExistence type="inferred from homology"/>
<dbReference type="Proteomes" id="UP000249166">
    <property type="component" value="Unassembled WGS sequence"/>
</dbReference>
<feature type="region of interest" description="Disordered" evidence="2">
    <location>
        <begin position="1"/>
        <end position="56"/>
    </location>
</feature>
<dbReference type="OrthoDB" id="9797506at2"/>